<feature type="compositionally biased region" description="Low complexity" evidence="1">
    <location>
        <begin position="92"/>
        <end position="114"/>
    </location>
</feature>
<organism evidence="2 3">
    <name type="scientific">Actinospica acidithermotolerans</name>
    <dbReference type="NCBI Taxonomy" id="2828514"/>
    <lineage>
        <taxon>Bacteria</taxon>
        <taxon>Bacillati</taxon>
        <taxon>Actinomycetota</taxon>
        <taxon>Actinomycetes</taxon>
        <taxon>Catenulisporales</taxon>
        <taxon>Actinospicaceae</taxon>
        <taxon>Actinospica</taxon>
    </lineage>
</organism>
<dbReference type="AlphaFoldDB" id="A0A941ECI2"/>
<dbReference type="RefSeq" id="WP_212519237.1">
    <property type="nucleotide sequence ID" value="NZ_JAGSOH010000048.1"/>
</dbReference>
<gene>
    <name evidence="2" type="ORF">KDK95_17405</name>
</gene>
<feature type="compositionally biased region" description="Polar residues" evidence="1">
    <location>
        <begin position="54"/>
        <end position="86"/>
    </location>
</feature>
<reference evidence="2" key="1">
    <citation type="submission" date="2021-04" db="EMBL/GenBank/DDBJ databases">
        <title>Genome based classification of Actinospica acidithermotolerans sp. nov., an actinobacterium isolated from an Indonesian hot spring.</title>
        <authorList>
            <person name="Kusuma A.B."/>
            <person name="Putra K.E."/>
            <person name="Nafisah S."/>
            <person name="Loh J."/>
            <person name="Nouioui I."/>
            <person name="Goodfellow M."/>
        </authorList>
    </citation>
    <scope>NUCLEOTIDE SEQUENCE</scope>
    <source>
        <strain evidence="2">MGRD01-02</strain>
    </source>
</reference>
<sequence length="211" mass="20582">MGIFLAPATGRAAALAIAGIPLAVFLVAGFAADAAANSGGDGGQSQSPYGLSPTVGQSYPESSASYPTDSTDSGLVESTDSASDHGSATDFASAVSTDTGSSTATGTATASPSATATGPAAVVLAAYADINNHDYEGAYALGLDLNGESYQDFANGYSTTQSDTITITGVSGDVVGVSLLAISTDGTQSTYSGTYTVTGGKITGADLQQVS</sequence>
<name>A0A941ECI2_9ACTN</name>
<accession>A0A941ECI2</accession>
<evidence type="ECO:0000313" key="3">
    <source>
        <dbReference type="Proteomes" id="UP000676325"/>
    </source>
</evidence>
<keyword evidence="3" id="KW-1185">Reference proteome</keyword>
<evidence type="ECO:0000256" key="1">
    <source>
        <dbReference type="SAM" id="MobiDB-lite"/>
    </source>
</evidence>
<proteinExistence type="predicted"/>
<feature type="region of interest" description="Disordered" evidence="1">
    <location>
        <begin position="37"/>
        <end position="114"/>
    </location>
</feature>
<dbReference type="EMBL" id="JAGSOH010000048">
    <property type="protein sequence ID" value="MBR7828098.1"/>
    <property type="molecule type" value="Genomic_DNA"/>
</dbReference>
<evidence type="ECO:0000313" key="2">
    <source>
        <dbReference type="EMBL" id="MBR7828098.1"/>
    </source>
</evidence>
<comment type="caution">
    <text evidence="2">The sequence shown here is derived from an EMBL/GenBank/DDBJ whole genome shotgun (WGS) entry which is preliminary data.</text>
</comment>
<protein>
    <submittedName>
        <fullName evidence="2">Uncharacterized protein</fullName>
    </submittedName>
</protein>
<dbReference type="Proteomes" id="UP000676325">
    <property type="component" value="Unassembled WGS sequence"/>
</dbReference>